<evidence type="ECO:0008006" key="6">
    <source>
        <dbReference type="Google" id="ProtNLM"/>
    </source>
</evidence>
<dbReference type="Gene3D" id="2.60.40.420">
    <property type="entry name" value="Cupredoxins - blue copper proteins"/>
    <property type="match status" value="1"/>
</dbReference>
<reference evidence="4 5" key="1">
    <citation type="journal article" date="2016" name="Nat. Commun.">
        <title>Thousands of microbial genomes shed light on interconnected biogeochemical processes in an aquifer system.</title>
        <authorList>
            <person name="Anantharaman K."/>
            <person name="Brown C.T."/>
            <person name="Hug L.A."/>
            <person name="Sharon I."/>
            <person name="Castelle C.J."/>
            <person name="Probst A.J."/>
            <person name="Thomas B.C."/>
            <person name="Singh A."/>
            <person name="Wilkins M.J."/>
            <person name="Karaoz U."/>
            <person name="Brodie E.L."/>
            <person name="Williams K.H."/>
            <person name="Hubbard S.S."/>
            <person name="Banfield J.F."/>
        </authorList>
    </citation>
    <scope>NUCLEOTIDE SEQUENCE [LARGE SCALE GENOMIC DNA]</scope>
</reference>
<dbReference type="AlphaFoldDB" id="A0A1F5EAV9"/>
<proteinExistence type="predicted"/>
<dbReference type="Pfam" id="PF03413">
    <property type="entry name" value="PepSY"/>
    <property type="match status" value="2"/>
</dbReference>
<dbReference type="EMBL" id="MEZX01000002">
    <property type="protein sequence ID" value="OGD64481.1"/>
    <property type="molecule type" value="Genomic_DNA"/>
</dbReference>
<dbReference type="Proteomes" id="UP000177481">
    <property type="component" value="Unassembled WGS sequence"/>
</dbReference>
<feature type="domain" description="PepSY" evidence="2">
    <location>
        <begin position="139"/>
        <end position="194"/>
    </location>
</feature>
<dbReference type="STRING" id="1797471.A3A71_00255"/>
<comment type="caution">
    <text evidence="4">The sequence shown here is derived from an EMBL/GenBank/DDBJ whole genome shotgun (WGS) entry which is preliminary data.</text>
</comment>
<feature type="domain" description="PepSY" evidence="2">
    <location>
        <begin position="60"/>
        <end position="113"/>
    </location>
</feature>
<feature type="domain" description="EfeO-type cupredoxin-like" evidence="3">
    <location>
        <begin position="217"/>
        <end position="302"/>
    </location>
</feature>
<dbReference type="InterPro" id="IPR008972">
    <property type="entry name" value="Cupredoxin"/>
</dbReference>
<organism evidence="4 5">
    <name type="scientific">Candidatus Berkelbacteria bacterium RIFCSPLOWO2_01_FULL_50_28</name>
    <dbReference type="NCBI Taxonomy" id="1797471"/>
    <lineage>
        <taxon>Bacteria</taxon>
        <taxon>Candidatus Berkelbacteria</taxon>
    </lineage>
</organism>
<dbReference type="Pfam" id="PF13473">
    <property type="entry name" value="Cupredoxin_1"/>
    <property type="match status" value="1"/>
</dbReference>
<name>A0A1F5EAV9_9BACT</name>
<gene>
    <name evidence="4" type="ORF">A3A71_00255</name>
</gene>
<evidence type="ECO:0000259" key="3">
    <source>
        <dbReference type="Pfam" id="PF13473"/>
    </source>
</evidence>
<evidence type="ECO:0000259" key="2">
    <source>
        <dbReference type="Pfam" id="PF03413"/>
    </source>
</evidence>
<accession>A0A1F5EAV9</accession>
<evidence type="ECO:0000313" key="5">
    <source>
        <dbReference type="Proteomes" id="UP000177481"/>
    </source>
</evidence>
<sequence length="305" mass="32474">MIATKTKRGFAPVMILLLALGTLVVGGGSYVAAKKVEERKSEKAAEQADSLPTALSGVKSAEEIRALAEKLLKDGQTIVSIELEDEDAGLVYKVKLGNPEGVLFFNAETGEQIIDPSEDKADSDEVESSDEIPADFVAAISVAQARSIAEGQRPGKTVRKIELDMEESKVVYSVKFTDDGRVDVDATTGAVLRVREPGSSGNDDNGDDQGDDQGGNSEPQEMSVSMEDNEFSGLESLTKGQAVKVEVENEDDVSHTFTITELGINYTIAAGAKKEFTFTPSVAGSFTVKCTIHPEMTASITVKNS</sequence>
<feature type="region of interest" description="Disordered" evidence="1">
    <location>
        <begin position="187"/>
        <end position="231"/>
    </location>
</feature>
<dbReference type="InterPro" id="IPR028096">
    <property type="entry name" value="EfeO_Cupredoxin"/>
</dbReference>
<dbReference type="InterPro" id="IPR025711">
    <property type="entry name" value="PepSY"/>
</dbReference>
<evidence type="ECO:0000256" key="1">
    <source>
        <dbReference type="SAM" id="MobiDB-lite"/>
    </source>
</evidence>
<dbReference type="SUPFAM" id="SSF49503">
    <property type="entry name" value="Cupredoxins"/>
    <property type="match status" value="1"/>
</dbReference>
<protein>
    <recommendedName>
        <fullName evidence="6">EfeO-type cupredoxin-like domain-containing protein</fullName>
    </recommendedName>
</protein>
<evidence type="ECO:0000313" key="4">
    <source>
        <dbReference type="EMBL" id="OGD64481.1"/>
    </source>
</evidence>
<dbReference type="Gene3D" id="3.10.450.40">
    <property type="match status" value="1"/>
</dbReference>